<dbReference type="RefSeq" id="XP_013385818.1">
    <property type="nucleotide sequence ID" value="XM_013530364.1"/>
</dbReference>
<reference evidence="10" key="1">
    <citation type="submission" date="2025-08" db="UniProtKB">
        <authorList>
            <consortium name="RefSeq"/>
        </authorList>
    </citation>
    <scope>IDENTIFICATION</scope>
    <source>
        <tissue evidence="10">Gonads</tissue>
    </source>
</reference>
<feature type="domain" description="THAP-type" evidence="8">
    <location>
        <begin position="1"/>
        <end position="80"/>
    </location>
</feature>
<dbReference type="GO" id="GO:0008270">
    <property type="term" value="F:zinc ion binding"/>
    <property type="evidence" value="ECO:0007669"/>
    <property type="project" value="UniProtKB-KW"/>
</dbReference>
<dbReference type="GO" id="GO:0003677">
    <property type="term" value="F:DNA binding"/>
    <property type="evidence" value="ECO:0007669"/>
    <property type="project" value="UniProtKB-UniRule"/>
</dbReference>
<evidence type="ECO:0000259" key="8">
    <source>
        <dbReference type="PROSITE" id="PS50950"/>
    </source>
</evidence>
<evidence type="ECO:0000313" key="10">
    <source>
        <dbReference type="RefSeq" id="XP_013385818.1"/>
    </source>
</evidence>
<keyword evidence="2" id="KW-0479">Metal-binding</keyword>
<evidence type="ECO:0000256" key="6">
    <source>
        <dbReference type="PROSITE-ProRule" id="PRU00309"/>
    </source>
</evidence>
<keyword evidence="4" id="KW-0862">Zinc</keyword>
<dbReference type="InterPro" id="IPR027806">
    <property type="entry name" value="HARBI1_dom"/>
</dbReference>
<keyword evidence="5 6" id="KW-0238">DNA-binding</keyword>
<dbReference type="GeneID" id="106155487"/>
<name>A0A1S3HI80_LINAN</name>
<dbReference type="Proteomes" id="UP000085678">
    <property type="component" value="Unplaced"/>
</dbReference>
<sequence>MPGFTCCVPYCYNNNKRDRHLRFYRLPADTEERKIWVDNIGRAGKKGKFSRFEPTIGHRVCSEHFEGGKKTYTIRRPTVFRYKTEKVTQSRRTLIKQTLHVTESVMSENAKTDVGHHDDHSYSSPHSDMEDLLKSVKEKSGIILEMEDKLCDIQKELSETTQHLKQCQTDLEQTKKKAEENDVWEERYKDLQKKLEEEKKKENTFSMESLKEKPEAIKFYTGFSSYAEFKNFHDFLSPDISDMYCWDSNYHDKDTPRGKYTCSLDSEDELLLVLTRLRVGLLEEDLAFRMGVGVATVSRICRTYFELMHFRFRQLPIWPSKEIVEATMPQCFKEEYPSTRVILDCTELFIESPSGYIAQSETYSTYKSHNTVKGLVGIAPNGFISYVSDLAPWHMSDKEMTELSGLVDLMDEGDSVMADQGFLIDEYLAKRKVKLNIPPFIGSQGQLSPAEEEETRRIARLRIHVERVIGKIKNYRLLNYVFPNSMASDLNKIWVICCYLVNLCTEPLLSE</sequence>
<evidence type="ECO:0000256" key="3">
    <source>
        <dbReference type="ARBA" id="ARBA00022771"/>
    </source>
</evidence>
<dbReference type="SMART" id="SM00980">
    <property type="entry name" value="THAP"/>
    <property type="match status" value="1"/>
</dbReference>
<protein>
    <submittedName>
        <fullName evidence="10">Uncharacterized protein LOC106155487</fullName>
    </submittedName>
</protein>
<dbReference type="Pfam" id="PF13359">
    <property type="entry name" value="DDE_Tnp_4"/>
    <property type="match status" value="1"/>
</dbReference>
<accession>A0A1S3HI80</accession>
<dbReference type="SUPFAM" id="SSF57716">
    <property type="entry name" value="Glucocorticoid receptor-like (DNA-binding domain)"/>
    <property type="match status" value="1"/>
</dbReference>
<evidence type="ECO:0000256" key="2">
    <source>
        <dbReference type="ARBA" id="ARBA00022723"/>
    </source>
</evidence>
<keyword evidence="7" id="KW-0175">Coiled coil</keyword>
<dbReference type="PANTHER" id="PTHR23080">
    <property type="entry name" value="THAP DOMAIN PROTEIN"/>
    <property type="match status" value="1"/>
</dbReference>
<dbReference type="KEGG" id="lak:106155487"/>
<dbReference type="OrthoDB" id="8948150at2759"/>
<feature type="coiled-coil region" evidence="7">
    <location>
        <begin position="157"/>
        <end position="208"/>
    </location>
</feature>
<dbReference type="Pfam" id="PF13613">
    <property type="entry name" value="HTH_Tnp_4"/>
    <property type="match status" value="1"/>
</dbReference>
<evidence type="ECO:0000256" key="1">
    <source>
        <dbReference type="ARBA" id="ARBA00001968"/>
    </source>
</evidence>
<evidence type="ECO:0000313" key="9">
    <source>
        <dbReference type="Proteomes" id="UP000085678"/>
    </source>
</evidence>
<dbReference type="InParanoid" id="A0A1S3HI80"/>
<gene>
    <name evidence="10" type="primary">LOC106155487</name>
</gene>
<dbReference type="InterPro" id="IPR027805">
    <property type="entry name" value="Transposase_HTH_dom"/>
</dbReference>
<organism evidence="9 10">
    <name type="scientific">Lingula anatina</name>
    <name type="common">Brachiopod</name>
    <name type="synonym">Lingula unguis</name>
    <dbReference type="NCBI Taxonomy" id="7574"/>
    <lineage>
        <taxon>Eukaryota</taxon>
        <taxon>Metazoa</taxon>
        <taxon>Spiralia</taxon>
        <taxon>Lophotrochozoa</taxon>
        <taxon>Brachiopoda</taxon>
        <taxon>Linguliformea</taxon>
        <taxon>Lingulata</taxon>
        <taxon>Lingulida</taxon>
        <taxon>Linguloidea</taxon>
        <taxon>Lingulidae</taxon>
        <taxon>Lingula</taxon>
    </lineage>
</organism>
<dbReference type="AlphaFoldDB" id="A0A1S3HI80"/>
<evidence type="ECO:0000256" key="7">
    <source>
        <dbReference type="SAM" id="Coils"/>
    </source>
</evidence>
<evidence type="ECO:0000256" key="4">
    <source>
        <dbReference type="ARBA" id="ARBA00022833"/>
    </source>
</evidence>
<evidence type="ECO:0000256" key="5">
    <source>
        <dbReference type="ARBA" id="ARBA00023125"/>
    </source>
</evidence>
<keyword evidence="9" id="KW-1185">Reference proteome</keyword>
<dbReference type="Pfam" id="PF05485">
    <property type="entry name" value="THAP"/>
    <property type="match status" value="1"/>
</dbReference>
<comment type="cofactor">
    <cofactor evidence="1">
        <name>a divalent metal cation</name>
        <dbReference type="ChEBI" id="CHEBI:60240"/>
    </cofactor>
</comment>
<keyword evidence="3 6" id="KW-0863">Zinc-finger</keyword>
<dbReference type="PROSITE" id="PS50950">
    <property type="entry name" value="ZF_THAP"/>
    <property type="match status" value="1"/>
</dbReference>
<dbReference type="PANTHER" id="PTHR23080:SF133">
    <property type="entry name" value="SI:CH211-262I1.5-RELATED"/>
    <property type="match status" value="1"/>
</dbReference>
<dbReference type="InterPro" id="IPR006612">
    <property type="entry name" value="THAP_Znf"/>
</dbReference>
<proteinExistence type="predicted"/>